<evidence type="ECO:0000313" key="1">
    <source>
        <dbReference type="EMBL" id="KKN12376.1"/>
    </source>
</evidence>
<dbReference type="EMBL" id="LAZR01004038">
    <property type="protein sequence ID" value="KKN12376.1"/>
    <property type="molecule type" value="Genomic_DNA"/>
</dbReference>
<organism evidence="1">
    <name type="scientific">marine sediment metagenome</name>
    <dbReference type="NCBI Taxonomy" id="412755"/>
    <lineage>
        <taxon>unclassified sequences</taxon>
        <taxon>metagenomes</taxon>
        <taxon>ecological metagenomes</taxon>
    </lineage>
</organism>
<comment type="caution">
    <text evidence="1">The sequence shown here is derived from an EMBL/GenBank/DDBJ whole genome shotgun (WGS) entry which is preliminary data.</text>
</comment>
<dbReference type="AlphaFoldDB" id="A0A0F9QGS9"/>
<sequence length="72" mass="8315">MASKNKLIKRGNDLSVKFTEDELKDALKNALVMDDNEERLALQWALKQKTKTKDGFAFTREQNDKMSQKLVV</sequence>
<proteinExistence type="predicted"/>
<name>A0A0F9QGS9_9ZZZZ</name>
<gene>
    <name evidence="1" type="ORF">LCGC14_1017160</name>
</gene>
<protein>
    <submittedName>
        <fullName evidence="1">Uncharacterized protein</fullName>
    </submittedName>
</protein>
<accession>A0A0F9QGS9</accession>
<reference evidence="1" key="1">
    <citation type="journal article" date="2015" name="Nature">
        <title>Complex archaea that bridge the gap between prokaryotes and eukaryotes.</title>
        <authorList>
            <person name="Spang A."/>
            <person name="Saw J.H."/>
            <person name="Jorgensen S.L."/>
            <person name="Zaremba-Niedzwiedzka K."/>
            <person name="Martijn J."/>
            <person name="Lind A.E."/>
            <person name="van Eijk R."/>
            <person name="Schleper C."/>
            <person name="Guy L."/>
            <person name="Ettema T.J."/>
        </authorList>
    </citation>
    <scope>NUCLEOTIDE SEQUENCE</scope>
</reference>